<dbReference type="RefSeq" id="WP_069966594.1">
    <property type="nucleotide sequence ID" value="NZ_CM124774.1"/>
</dbReference>
<protein>
    <recommendedName>
        <fullName evidence="2">DUF1206 domain-containing protein</fullName>
    </recommendedName>
</protein>
<feature type="transmembrane region" description="Helical" evidence="1">
    <location>
        <begin position="92"/>
        <end position="113"/>
    </location>
</feature>
<feature type="transmembrane region" description="Helical" evidence="1">
    <location>
        <begin position="136"/>
        <end position="157"/>
    </location>
</feature>
<keyword evidence="1" id="KW-1133">Transmembrane helix</keyword>
<dbReference type="EMBL" id="MJGC01000044">
    <property type="protein sequence ID" value="OEJ75802.1"/>
    <property type="molecule type" value="Genomic_DNA"/>
</dbReference>
<proteinExistence type="predicted"/>
<comment type="caution">
    <text evidence="3">The sequence shown here is derived from an EMBL/GenBank/DDBJ whole genome shotgun (WGS) entry which is preliminary data.</text>
</comment>
<feature type="domain" description="DUF1206" evidence="2">
    <location>
        <begin position="187"/>
        <end position="256"/>
    </location>
</feature>
<accession>A0A1E5QM82</accession>
<dbReference type="Pfam" id="PF06724">
    <property type="entry name" value="DUF1206"/>
    <property type="match status" value="3"/>
</dbReference>
<keyword evidence="1" id="KW-0812">Transmembrane</keyword>
<dbReference type="STRING" id="1781255.BH720_07690"/>
<feature type="domain" description="DUF1206" evidence="2">
    <location>
        <begin position="9"/>
        <end position="76"/>
    </location>
</feature>
<evidence type="ECO:0000256" key="1">
    <source>
        <dbReference type="SAM" id="Phobius"/>
    </source>
</evidence>
<feature type="domain" description="DUF1206" evidence="2">
    <location>
        <begin position="92"/>
        <end position="161"/>
    </location>
</feature>
<feature type="transmembrane region" description="Helical" evidence="1">
    <location>
        <begin position="230"/>
        <end position="251"/>
    </location>
</feature>
<dbReference type="InterPro" id="IPR009597">
    <property type="entry name" value="DUF1206"/>
</dbReference>
<reference evidence="3" key="1">
    <citation type="submission" date="2016-09" db="EMBL/GenBank/DDBJ databases">
        <title>Draft genome of thermotolerant cyanobacterium Desertifilum sp. strain IPPAS B-1220.</title>
        <authorList>
            <person name="Sinetova M.A."/>
            <person name="Bolakhan K."/>
            <person name="Zayadan B.K."/>
            <person name="Mironov K.S."/>
            <person name="Ustinova V."/>
            <person name="Kupriyanova E.V."/>
            <person name="Sidorov R.A."/>
            <person name="Skrypnik A.N."/>
            <person name="Gogoleva N.E."/>
            <person name="Gogolev Y.V."/>
            <person name="Los D.A."/>
        </authorList>
    </citation>
    <scope>NUCLEOTIDE SEQUENCE [LARGE SCALE GENOMIC DNA]</scope>
    <source>
        <strain evidence="3">IPPAS B-1220</strain>
    </source>
</reference>
<feature type="transmembrane region" description="Helical" evidence="1">
    <location>
        <begin position="50"/>
        <end position="72"/>
    </location>
</feature>
<dbReference type="OrthoDB" id="5702018at2"/>
<dbReference type="AlphaFoldDB" id="A0A1E5QM82"/>
<name>A0A1E5QM82_9CYAN</name>
<keyword evidence="1" id="KW-0472">Membrane</keyword>
<evidence type="ECO:0000259" key="2">
    <source>
        <dbReference type="Pfam" id="PF06724"/>
    </source>
</evidence>
<evidence type="ECO:0000313" key="3">
    <source>
        <dbReference type="EMBL" id="OEJ75802.1"/>
    </source>
</evidence>
<feature type="transmembrane region" description="Helical" evidence="1">
    <location>
        <begin position="193"/>
        <end position="210"/>
    </location>
</feature>
<gene>
    <name evidence="3" type="ORF">BH720_07690</name>
</gene>
<organism evidence="3">
    <name type="scientific">Desertifilum tharense IPPAS B-1220</name>
    <dbReference type="NCBI Taxonomy" id="1781255"/>
    <lineage>
        <taxon>Bacteria</taxon>
        <taxon>Bacillati</taxon>
        <taxon>Cyanobacteriota</taxon>
        <taxon>Cyanophyceae</taxon>
        <taxon>Desertifilales</taxon>
        <taxon>Desertifilaceae</taxon>
        <taxon>Desertifilum</taxon>
    </lineage>
</organism>
<sequence length="278" mass="30349">MWVERLARFGFAAKGIVYAVIGLLAVMAATDNGGETTDANGALAAIALQPFGQILLSAIAIGLFGYVLWRFVQAFFDPERHGTDAKGIAQRLGFAMSGAIYLGFAWTAIQLVMDATNRHEGNATQDWTARILAQPFGQWLVGLGGVLMIALGFYQFYQAYKAKFRGELNWHHMSANEKTWATRLGRLGISARGVVYALIGIFLIQAARLSNPNEARGVDGALQALSQQPYGKWLLLIVALGFIAYGVYMGVEARYRRINPPDVVQKLSDKVSSGNRTV</sequence>
<feature type="transmembrane region" description="Helical" evidence="1">
    <location>
        <begin position="12"/>
        <end position="30"/>
    </location>
</feature>